<dbReference type="Proteomes" id="UP001174934">
    <property type="component" value="Unassembled WGS sequence"/>
</dbReference>
<name>A0AA40CE41_9PEZI</name>
<sequence length="182" mass="20236">MTRLLSCLPVLYAQLLLLLLPAVLCLGGCVYSVPTSRTVSKQHSGVNALWMLPCIDMMKRKAGARQLTETGEKARPRISLGRQVGRDGGALEIMVLGGGKKACSVAHHFRADSSCCLTEKAGRAQPHFRVFDSQEGIGSGSRVQVPRMRRHQRQRQRLGRWWAVGRKFPCAREIIARRDSRS</sequence>
<reference evidence="2" key="1">
    <citation type="submission" date="2023-06" db="EMBL/GenBank/DDBJ databases">
        <title>Genome-scale phylogeny and comparative genomics of the fungal order Sordariales.</title>
        <authorList>
            <consortium name="Lawrence Berkeley National Laboratory"/>
            <person name="Hensen N."/>
            <person name="Bonometti L."/>
            <person name="Westerberg I."/>
            <person name="Brannstrom I.O."/>
            <person name="Guillou S."/>
            <person name="Cros-Aarteil S."/>
            <person name="Calhoun S."/>
            <person name="Haridas S."/>
            <person name="Kuo A."/>
            <person name="Mondo S."/>
            <person name="Pangilinan J."/>
            <person name="Riley R."/>
            <person name="LaButti K."/>
            <person name="Andreopoulos B."/>
            <person name="Lipzen A."/>
            <person name="Chen C."/>
            <person name="Yanf M."/>
            <person name="Daum C."/>
            <person name="Ng V."/>
            <person name="Clum A."/>
            <person name="Steindorff A."/>
            <person name="Ohm R."/>
            <person name="Martin F."/>
            <person name="Silar P."/>
            <person name="Natvig D."/>
            <person name="Lalanne C."/>
            <person name="Gautier V."/>
            <person name="Ament-velasquez S.L."/>
            <person name="Kruys A."/>
            <person name="Hutchinson M.I."/>
            <person name="Powell A.J."/>
            <person name="Barry K."/>
            <person name="Miller A.N."/>
            <person name="Grigoriev I.V."/>
            <person name="Debuchy R."/>
            <person name="Gladieux P."/>
            <person name="Thoren M.H."/>
            <person name="Johannesson H."/>
        </authorList>
    </citation>
    <scope>NUCLEOTIDE SEQUENCE</scope>
    <source>
        <strain evidence="2">SMH3391-2</strain>
    </source>
</reference>
<proteinExistence type="predicted"/>
<dbReference type="EMBL" id="JAULSR010000001">
    <property type="protein sequence ID" value="KAK0635092.1"/>
    <property type="molecule type" value="Genomic_DNA"/>
</dbReference>
<feature type="chain" id="PRO_5041380358" description="Secreted protein" evidence="1">
    <location>
        <begin position="26"/>
        <end position="182"/>
    </location>
</feature>
<evidence type="ECO:0000313" key="3">
    <source>
        <dbReference type="Proteomes" id="UP001174934"/>
    </source>
</evidence>
<dbReference type="AlphaFoldDB" id="A0AA40CE41"/>
<keyword evidence="3" id="KW-1185">Reference proteome</keyword>
<comment type="caution">
    <text evidence="2">The sequence shown here is derived from an EMBL/GenBank/DDBJ whole genome shotgun (WGS) entry which is preliminary data.</text>
</comment>
<feature type="signal peptide" evidence="1">
    <location>
        <begin position="1"/>
        <end position="25"/>
    </location>
</feature>
<evidence type="ECO:0000313" key="2">
    <source>
        <dbReference type="EMBL" id="KAK0635092.1"/>
    </source>
</evidence>
<gene>
    <name evidence="2" type="ORF">B0T17DRAFT_502674</name>
</gene>
<evidence type="ECO:0000256" key="1">
    <source>
        <dbReference type="SAM" id="SignalP"/>
    </source>
</evidence>
<organism evidence="2 3">
    <name type="scientific">Bombardia bombarda</name>
    <dbReference type="NCBI Taxonomy" id="252184"/>
    <lineage>
        <taxon>Eukaryota</taxon>
        <taxon>Fungi</taxon>
        <taxon>Dikarya</taxon>
        <taxon>Ascomycota</taxon>
        <taxon>Pezizomycotina</taxon>
        <taxon>Sordariomycetes</taxon>
        <taxon>Sordariomycetidae</taxon>
        <taxon>Sordariales</taxon>
        <taxon>Lasiosphaeriaceae</taxon>
        <taxon>Bombardia</taxon>
    </lineage>
</organism>
<accession>A0AA40CE41</accession>
<protein>
    <recommendedName>
        <fullName evidence="4">Secreted protein</fullName>
    </recommendedName>
</protein>
<evidence type="ECO:0008006" key="4">
    <source>
        <dbReference type="Google" id="ProtNLM"/>
    </source>
</evidence>
<keyword evidence="1" id="KW-0732">Signal</keyword>